<evidence type="ECO:0000313" key="5">
    <source>
        <dbReference type="Proteomes" id="UP001597045"/>
    </source>
</evidence>
<gene>
    <name evidence="4" type="ORF">ACFQ1S_34555</name>
</gene>
<sequence>VGRDDELALLRTALAEAGKARGGAVFVVGEPGFGKTRLVRELARTATAAVVFGRATSPSVQFRPLAEALFSALRHVGVPDDPELAPYRPALSRLVPEWRVRRVPGVDDSLVVLAEGVLRLLRRLGQDTGCLVVIDDLHDADPDTLEVVDYLVDNLAGEPVLFVGTVRPDPGPAAELVRAARRRGVASVVELSRLDDDEVRLMVARWLNVRSMSLPDSVVDRVLAAGEGNPFYVEELLATTREGHLNGLAPAGVLASVVVPLLVQGPAGVA</sequence>
<dbReference type="Proteomes" id="UP001597045">
    <property type="component" value="Unassembled WGS sequence"/>
</dbReference>
<accession>A0ABW3MKW3</accession>
<dbReference type="PANTHER" id="PTHR16305:SF35">
    <property type="entry name" value="TRANSCRIPTIONAL ACTIVATOR DOMAIN"/>
    <property type="match status" value="1"/>
</dbReference>
<keyword evidence="5" id="KW-1185">Reference proteome</keyword>
<organism evidence="4 5">
    <name type="scientific">Kibdelosporangium lantanae</name>
    <dbReference type="NCBI Taxonomy" id="1497396"/>
    <lineage>
        <taxon>Bacteria</taxon>
        <taxon>Bacillati</taxon>
        <taxon>Actinomycetota</taxon>
        <taxon>Actinomycetes</taxon>
        <taxon>Pseudonocardiales</taxon>
        <taxon>Pseudonocardiaceae</taxon>
        <taxon>Kibdelosporangium</taxon>
    </lineage>
</organism>
<dbReference type="InterPro" id="IPR003593">
    <property type="entry name" value="AAA+_ATPase"/>
</dbReference>
<dbReference type="SMART" id="SM00382">
    <property type="entry name" value="AAA"/>
    <property type="match status" value="1"/>
</dbReference>
<feature type="non-terminal residue" evidence="4">
    <location>
        <position position="270"/>
    </location>
</feature>
<reference evidence="5" key="1">
    <citation type="journal article" date="2019" name="Int. J. Syst. Evol. Microbiol.">
        <title>The Global Catalogue of Microorganisms (GCM) 10K type strain sequencing project: providing services to taxonomists for standard genome sequencing and annotation.</title>
        <authorList>
            <consortium name="The Broad Institute Genomics Platform"/>
            <consortium name="The Broad Institute Genome Sequencing Center for Infectious Disease"/>
            <person name="Wu L."/>
            <person name="Ma J."/>
        </authorList>
    </citation>
    <scope>NUCLEOTIDE SEQUENCE [LARGE SCALE GENOMIC DNA]</scope>
    <source>
        <strain evidence="5">JCM 31486</strain>
    </source>
</reference>
<feature type="domain" description="AAA+ ATPase" evidence="3">
    <location>
        <begin position="21"/>
        <end position="195"/>
    </location>
</feature>
<feature type="non-terminal residue" evidence="4">
    <location>
        <position position="1"/>
    </location>
</feature>
<dbReference type="InterPro" id="IPR027417">
    <property type="entry name" value="P-loop_NTPase"/>
</dbReference>
<proteinExistence type="predicted"/>
<protein>
    <submittedName>
        <fullName evidence="4">AAA family ATPase</fullName>
    </submittedName>
</protein>
<dbReference type="SUPFAM" id="SSF52540">
    <property type="entry name" value="P-loop containing nucleoside triphosphate hydrolases"/>
    <property type="match status" value="1"/>
</dbReference>
<comment type="caution">
    <text evidence="4">The sequence shown here is derived from an EMBL/GenBank/DDBJ whole genome shotgun (WGS) entry which is preliminary data.</text>
</comment>
<evidence type="ECO:0000256" key="1">
    <source>
        <dbReference type="ARBA" id="ARBA00022741"/>
    </source>
</evidence>
<dbReference type="Gene3D" id="3.40.50.300">
    <property type="entry name" value="P-loop containing nucleotide triphosphate hydrolases"/>
    <property type="match status" value="1"/>
</dbReference>
<dbReference type="EMBL" id="JBHTIS010002733">
    <property type="protein sequence ID" value="MFD1050284.1"/>
    <property type="molecule type" value="Genomic_DNA"/>
</dbReference>
<keyword evidence="1" id="KW-0547">Nucleotide-binding</keyword>
<keyword evidence="2" id="KW-0067">ATP-binding</keyword>
<evidence type="ECO:0000313" key="4">
    <source>
        <dbReference type="EMBL" id="MFD1050284.1"/>
    </source>
</evidence>
<evidence type="ECO:0000259" key="3">
    <source>
        <dbReference type="SMART" id="SM00382"/>
    </source>
</evidence>
<evidence type="ECO:0000256" key="2">
    <source>
        <dbReference type="ARBA" id="ARBA00022840"/>
    </source>
</evidence>
<dbReference type="Pfam" id="PF13191">
    <property type="entry name" value="AAA_16"/>
    <property type="match status" value="1"/>
</dbReference>
<dbReference type="PANTHER" id="PTHR16305">
    <property type="entry name" value="TESTICULAR SOLUBLE ADENYLYL CYCLASE"/>
    <property type="match status" value="1"/>
</dbReference>
<dbReference type="InterPro" id="IPR041664">
    <property type="entry name" value="AAA_16"/>
</dbReference>
<name>A0ABW3MKW3_9PSEU</name>